<keyword evidence="2" id="KW-0808">Transferase</keyword>
<dbReference type="InterPro" id="IPR012337">
    <property type="entry name" value="RNaseH-like_sf"/>
</dbReference>
<keyword evidence="10" id="KW-1185">Reference proteome</keyword>
<dbReference type="InterPro" id="IPR050951">
    <property type="entry name" value="Retrovirus_Pol_polyprotein"/>
</dbReference>
<dbReference type="Gene3D" id="3.10.20.370">
    <property type="match status" value="1"/>
</dbReference>
<dbReference type="Gene3D" id="3.30.420.10">
    <property type="entry name" value="Ribonuclease H-like superfamily/Ribonuclease H"/>
    <property type="match status" value="1"/>
</dbReference>
<dbReference type="InterPro" id="IPR043128">
    <property type="entry name" value="Rev_trsase/Diguanyl_cyclase"/>
</dbReference>
<proteinExistence type="predicted"/>
<evidence type="ECO:0000259" key="8">
    <source>
        <dbReference type="PROSITE" id="PS50878"/>
    </source>
</evidence>
<dbReference type="PROSITE" id="PS50878">
    <property type="entry name" value="RT_POL"/>
    <property type="match status" value="1"/>
</dbReference>
<dbReference type="InterPro" id="IPR043502">
    <property type="entry name" value="DNA/RNA_pol_sf"/>
</dbReference>
<dbReference type="InterPro" id="IPR001584">
    <property type="entry name" value="Integrase_cat-core"/>
</dbReference>
<reference evidence="10" key="1">
    <citation type="journal article" date="2013" name="Genetics">
        <title>The draft genome and transcriptome of Panagrellus redivivus are shaped by the harsh demands of a free-living lifestyle.</title>
        <authorList>
            <person name="Srinivasan J."/>
            <person name="Dillman A.R."/>
            <person name="Macchietto M.G."/>
            <person name="Heikkinen L."/>
            <person name="Lakso M."/>
            <person name="Fracchia K.M."/>
            <person name="Antoshechkin I."/>
            <person name="Mortazavi A."/>
            <person name="Wong G."/>
            <person name="Sternberg P.W."/>
        </authorList>
    </citation>
    <scope>NUCLEOTIDE SEQUENCE [LARGE SCALE GENOMIC DNA]</scope>
    <source>
        <strain evidence="10">MT8872</strain>
    </source>
</reference>
<dbReference type="EC" id="2.7.7.49" evidence="1"/>
<dbReference type="InterPro" id="IPR041588">
    <property type="entry name" value="Integrase_H2C2"/>
</dbReference>
<evidence type="ECO:0000256" key="5">
    <source>
        <dbReference type="ARBA" id="ARBA00022759"/>
    </source>
</evidence>
<keyword evidence="3" id="KW-0548">Nucleotidyltransferase</keyword>
<keyword evidence="4" id="KW-0540">Nuclease</keyword>
<feature type="domain" description="Integrase catalytic" evidence="9">
    <location>
        <begin position="491"/>
        <end position="648"/>
    </location>
</feature>
<evidence type="ECO:0000256" key="4">
    <source>
        <dbReference type="ARBA" id="ARBA00022722"/>
    </source>
</evidence>
<dbReference type="InterPro" id="IPR041373">
    <property type="entry name" value="RT_RNaseH"/>
</dbReference>
<dbReference type="GO" id="GO:0004519">
    <property type="term" value="F:endonuclease activity"/>
    <property type="evidence" value="ECO:0007669"/>
    <property type="project" value="UniProtKB-KW"/>
</dbReference>
<evidence type="ECO:0000256" key="7">
    <source>
        <dbReference type="ARBA" id="ARBA00022918"/>
    </source>
</evidence>
<evidence type="ECO:0000256" key="6">
    <source>
        <dbReference type="ARBA" id="ARBA00022801"/>
    </source>
</evidence>
<dbReference type="GO" id="GO:0042575">
    <property type="term" value="C:DNA polymerase complex"/>
    <property type="evidence" value="ECO:0007669"/>
    <property type="project" value="UniProtKB-ARBA"/>
</dbReference>
<dbReference type="Pfam" id="PF17921">
    <property type="entry name" value="Integrase_H2C2"/>
    <property type="match status" value="1"/>
</dbReference>
<dbReference type="Pfam" id="PF17917">
    <property type="entry name" value="RT_RNaseH"/>
    <property type="match status" value="1"/>
</dbReference>
<dbReference type="InterPro" id="IPR000477">
    <property type="entry name" value="RT_dom"/>
</dbReference>
<sequence length="1288" mass="145782">MDFQAGYYQIPLEDDAKEKTAFSMVGKLYQFTVVPMGLTTSPACFLRLMEKVMGDLVGTYLFVYMDDILAFSKTEEAHVELLREIFERLKAAGLKLKPSKCHFGRTEVPFLGHLVTRNGIKLDADRIAAIQNIPAPRTVTELRSFLGMITFVRQFIANFSKRAAALYELTKKAQGKFMWNEKAEAAFADLKNCLTTAPVLKQPDYDAAVKGTRPFIIYTDASMTGVGGVLTQEDEDGRIHPIYFVAKKCSDSERNYSVLQLEALAMVVSLRKLKMFVQGARIIVRTDHRPLLALFQEANSAQLVRWKLELQAYADLKVEFVKGKANVVADALSRMPHSMDPGVHTEVLDSAIMVISTVDEAEGQDGQSRWLNELENDPEFGQILSRCRESQEGHDQDGIHFVVNNGHLWRIDAEGNERKVVPVGLRRELFAERHAGAFGGHFNGKKTAKMLAESYFWPTMKADCVLWARSCQLCFLFKSHRREKPPLNPYEAYAPWETVGIDLMDMGISAGGSRYVLVMVDHFSKFVLAAPLQRKSAEEVAKALMRAFLAECQFPMRIVSDLGREFDNEIMRHLSDLIGMELVFAMGYNSQFNGAAERVIQTLRRTLAKKIGDVDDWESVLPFAVYAYNTTLHDATNETPIFLTRGRQPEVPSAIDTLREPSLAVGLLDDYKAELTTTLAATSKVVHERLEEYRDAMAAQYNRANKTAPTQIAVNDLVYVELQRETYRNAKKKLAPRWKGPARVTKLGKTHATIVFLGRRGFQDIPLNQLVKSPPELQNAPANVTHTTRRGRRQVMEVNAFDFRMTGFYGQQCGCAVLTIEDIWPFVKKETGEKPKTLEQLATLITIHLSTIPKDEWSSIMAGHPTDGRPKITVSRDTWKLVYQRALVRCHHFRKSVRTQIKDQQIVCGHDGKGEALKRAFAVVEGLSYHDHDKKKVIVIGGRNAEMLAKKTDGFKVISTAPADIIRITNCLVSTNFTQAIIWPEQQLFTDVITEDATERCELARRTLKSWNPHLNIVMMPMIPMDGHERDYGAARKNYQRRAGKEYCAGQEVEGSGLIGHIRAGGVKWLDEQSGLITWEGAGKVGWYLKQLEVEGKERAITRSPRLIVEVKDSDKAVASTIRVLGEYRLQEPWLPEKRSRSRSPLVARPNDKPPKYWQYNRESARYFQGTRDRASVEDDTRDGFDVLIIVFRDGMKVSQAKAEIDFITLFLDGVFDVAWNVAPNVGKRPWVEFKNTPFFLTMSSMIQLASATPKLHTLDLRGLPEYFRDVDPTFVFALPYFRNLQVL</sequence>
<keyword evidence="6" id="KW-0378">Hydrolase</keyword>
<dbReference type="FunFam" id="3.30.70.270:FF:000003">
    <property type="entry name" value="Transposon Ty3-G Gag-Pol polyprotein"/>
    <property type="match status" value="1"/>
</dbReference>
<dbReference type="Proteomes" id="UP000492821">
    <property type="component" value="Unassembled WGS sequence"/>
</dbReference>
<dbReference type="WBParaSite" id="Pan_g11949.t2">
    <property type="protein sequence ID" value="Pan_g11949.t2"/>
    <property type="gene ID" value="Pan_g11949"/>
</dbReference>
<dbReference type="FunFam" id="3.30.70.270:FF:000020">
    <property type="entry name" value="Transposon Tf2-6 polyprotein-like Protein"/>
    <property type="match status" value="1"/>
</dbReference>
<dbReference type="InterPro" id="IPR036397">
    <property type="entry name" value="RNaseH_sf"/>
</dbReference>
<name>A0A7E4URW0_PANRE</name>
<dbReference type="Pfam" id="PF00665">
    <property type="entry name" value="rve"/>
    <property type="match status" value="1"/>
</dbReference>
<dbReference type="GO" id="GO:0003964">
    <property type="term" value="F:RNA-directed DNA polymerase activity"/>
    <property type="evidence" value="ECO:0007669"/>
    <property type="project" value="UniProtKB-KW"/>
</dbReference>
<dbReference type="PANTHER" id="PTHR37984">
    <property type="entry name" value="PROTEIN CBG26694"/>
    <property type="match status" value="1"/>
</dbReference>
<protein>
    <recommendedName>
        <fullName evidence="1">RNA-directed DNA polymerase</fullName>
        <ecNumber evidence="1">2.7.7.49</ecNumber>
    </recommendedName>
</protein>
<dbReference type="Gene3D" id="1.10.340.70">
    <property type="match status" value="1"/>
</dbReference>
<dbReference type="Gene3D" id="3.30.70.270">
    <property type="match status" value="2"/>
</dbReference>
<evidence type="ECO:0000313" key="11">
    <source>
        <dbReference type="WBParaSite" id="Pan_g11949.t2"/>
    </source>
</evidence>
<feature type="domain" description="Reverse transcriptase" evidence="8">
    <location>
        <begin position="1"/>
        <end position="115"/>
    </location>
</feature>
<evidence type="ECO:0000256" key="2">
    <source>
        <dbReference type="ARBA" id="ARBA00022679"/>
    </source>
</evidence>
<dbReference type="GO" id="GO:0003676">
    <property type="term" value="F:nucleic acid binding"/>
    <property type="evidence" value="ECO:0007669"/>
    <property type="project" value="InterPro"/>
</dbReference>
<evidence type="ECO:0000256" key="3">
    <source>
        <dbReference type="ARBA" id="ARBA00022695"/>
    </source>
</evidence>
<dbReference type="SUPFAM" id="SSF53098">
    <property type="entry name" value="Ribonuclease H-like"/>
    <property type="match status" value="1"/>
</dbReference>
<dbReference type="SUPFAM" id="SSF56672">
    <property type="entry name" value="DNA/RNA polymerases"/>
    <property type="match status" value="1"/>
</dbReference>
<dbReference type="CDD" id="cd09274">
    <property type="entry name" value="RNase_HI_RT_Ty3"/>
    <property type="match status" value="1"/>
</dbReference>
<evidence type="ECO:0000313" key="10">
    <source>
        <dbReference type="Proteomes" id="UP000492821"/>
    </source>
</evidence>
<accession>A0A7E4URW0</accession>
<evidence type="ECO:0000256" key="1">
    <source>
        <dbReference type="ARBA" id="ARBA00012493"/>
    </source>
</evidence>
<dbReference type="PROSITE" id="PS50994">
    <property type="entry name" value="INTEGRASE"/>
    <property type="match status" value="1"/>
</dbReference>
<dbReference type="GO" id="GO:0015074">
    <property type="term" value="P:DNA integration"/>
    <property type="evidence" value="ECO:0007669"/>
    <property type="project" value="InterPro"/>
</dbReference>
<keyword evidence="7" id="KW-0695">RNA-directed DNA polymerase</keyword>
<dbReference type="PANTHER" id="PTHR37984:SF5">
    <property type="entry name" value="PROTEIN NYNRIN-LIKE"/>
    <property type="match status" value="1"/>
</dbReference>
<keyword evidence="5" id="KW-0255">Endonuclease</keyword>
<dbReference type="Pfam" id="PF00078">
    <property type="entry name" value="RVT_1"/>
    <property type="match status" value="1"/>
</dbReference>
<organism evidence="10 11">
    <name type="scientific">Panagrellus redivivus</name>
    <name type="common">Microworm</name>
    <dbReference type="NCBI Taxonomy" id="6233"/>
    <lineage>
        <taxon>Eukaryota</taxon>
        <taxon>Metazoa</taxon>
        <taxon>Ecdysozoa</taxon>
        <taxon>Nematoda</taxon>
        <taxon>Chromadorea</taxon>
        <taxon>Rhabditida</taxon>
        <taxon>Tylenchina</taxon>
        <taxon>Panagrolaimomorpha</taxon>
        <taxon>Panagrolaimoidea</taxon>
        <taxon>Panagrolaimidae</taxon>
        <taxon>Panagrellus</taxon>
    </lineage>
</organism>
<evidence type="ECO:0000259" key="9">
    <source>
        <dbReference type="PROSITE" id="PS50994"/>
    </source>
</evidence>
<dbReference type="CDD" id="cd01647">
    <property type="entry name" value="RT_LTR"/>
    <property type="match status" value="1"/>
</dbReference>
<dbReference type="GO" id="GO:0016787">
    <property type="term" value="F:hydrolase activity"/>
    <property type="evidence" value="ECO:0007669"/>
    <property type="project" value="UniProtKB-KW"/>
</dbReference>
<reference evidence="11" key="2">
    <citation type="submission" date="2020-10" db="UniProtKB">
        <authorList>
            <consortium name="WormBaseParasite"/>
        </authorList>
    </citation>
    <scope>IDENTIFICATION</scope>
</reference>